<dbReference type="OrthoDB" id="294295at2759"/>
<dbReference type="AlphaFoldDB" id="A0A9N9DGF0"/>
<accession>A0A9N9DGF0</accession>
<keyword evidence="2" id="KW-0521">NADP</keyword>
<evidence type="ECO:0000256" key="3">
    <source>
        <dbReference type="ARBA" id="ARBA00023002"/>
    </source>
</evidence>
<evidence type="ECO:0000313" key="5">
    <source>
        <dbReference type="Proteomes" id="UP000789508"/>
    </source>
</evidence>
<keyword evidence="3" id="KW-0560">Oxidoreductase</keyword>
<comment type="caution">
    <text evidence="4">The sequence shown here is derived from an EMBL/GenBank/DDBJ whole genome shotgun (WGS) entry which is preliminary data.</text>
</comment>
<proteinExistence type="inferred from homology"/>
<organism evidence="4 5">
    <name type="scientific">Ambispora leptoticha</name>
    <dbReference type="NCBI Taxonomy" id="144679"/>
    <lineage>
        <taxon>Eukaryota</taxon>
        <taxon>Fungi</taxon>
        <taxon>Fungi incertae sedis</taxon>
        <taxon>Mucoromycota</taxon>
        <taxon>Glomeromycotina</taxon>
        <taxon>Glomeromycetes</taxon>
        <taxon>Archaeosporales</taxon>
        <taxon>Ambisporaceae</taxon>
        <taxon>Ambispora</taxon>
    </lineage>
</organism>
<evidence type="ECO:0000256" key="1">
    <source>
        <dbReference type="ARBA" id="ARBA00006484"/>
    </source>
</evidence>
<feature type="non-terminal residue" evidence="4">
    <location>
        <position position="172"/>
    </location>
</feature>
<dbReference type="PRINTS" id="PR00081">
    <property type="entry name" value="GDHRDH"/>
</dbReference>
<reference evidence="4" key="1">
    <citation type="submission" date="2021-06" db="EMBL/GenBank/DDBJ databases">
        <authorList>
            <person name="Kallberg Y."/>
            <person name="Tangrot J."/>
            <person name="Rosling A."/>
        </authorList>
    </citation>
    <scope>NUCLEOTIDE SEQUENCE</scope>
    <source>
        <strain evidence="4">FL130A</strain>
    </source>
</reference>
<dbReference type="GO" id="GO:0016616">
    <property type="term" value="F:oxidoreductase activity, acting on the CH-OH group of donors, NAD or NADP as acceptor"/>
    <property type="evidence" value="ECO:0007669"/>
    <property type="project" value="TreeGrafter"/>
</dbReference>
<dbReference type="PANTHER" id="PTHR24322">
    <property type="entry name" value="PKSB"/>
    <property type="match status" value="1"/>
</dbReference>
<dbReference type="Pfam" id="PF00106">
    <property type="entry name" value="adh_short"/>
    <property type="match status" value="1"/>
</dbReference>
<gene>
    <name evidence="4" type="ORF">ALEPTO_LOCUS9497</name>
</gene>
<dbReference type="InterPro" id="IPR036291">
    <property type="entry name" value="NAD(P)-bd_dom_sf"/>
</dbReference>
<comment type="similarity">
    <text evidence="1">Belongs to the short-chain dehydrogenases/reductases (SDR) family.</text>
</comment>
<dbReference type="PROSITE" id="PS00061">
    <property type="entry name" value="ADH_SHORT"/>
    <property type="match status" value="1"/>
</dbReference>
<dbReference type="InterPro" id="IPR020904">
    <property type="entry name" value="Sc_DH/Rdtase_CS"/>
</dbReference>
<dbReference type="EMBL" id="CAJVPS010007425">
    <property type="protein sequence ID" value="CAG8634740.1"/>
    <property type="molecule type" value="Genomic_DNA"/>
</dbReference>
<evidence type="ECO:0000313" key="4">
    <source>
        <dbReference type="EMBL" id="CAG8634740.1"/>
    </source>
</evidence>
<evidence type="ECO:0000256" key="2">
    <source>
        <dbReference type="ARBA" id="ARBA00022857"/>
    </source>
</evidence>
<dbReference type="Proteomes" id="UP000789508">
    <property type="component" value="Unassembled WGS sequence"/>
</dbReference>
<name>A0A9N9DGF0_9GLOM</name>
<dbReference type="SUPFAM" id="SSF51735">
    <property type="entry name" value="NAD(P)-binding Rossmann-fold domains"/>
    <property type="match status" value="1"/>
</dbReference>
<dbReference type="InterPro" id="IPR002347">
    <property type="entry name" value="SDR_fam"/>
</dbReference>
<dbReference type="Gene3D" id="3.40.50.720">
    <property type="entry name" value="NAD(P)-binding Rossmann-like Domain"/>
    <property type="match status" value="1"/>
</dbReference>
<dbReference type="PANTHER" id="PTHR24322:SF736">
    <property type="entry name" value="RETINOL DEHYDROGENASE 10"/>
    <property type="match status" value="1"/>
</dbReference>
<keyword evidence="5" id="KW-1185">Reference proteome</keyword>
<protein>
    <submittedName>
        <fullName evidence="4">361_t:CDS:1</fullName>
    </submittedName>
</protein>
<sequence>TIDVNLLSSFWTTKVFLPNMIENNHGHIVTIASALGYVGVAQAADYCASKAGLIGFHDSLRYELKTRYNAPKIRTTLVCPGHIGTGLFDGIYVTVPFITPCLPPLDLVKRIITALDRNEGTDIFIPYFTYLLPFLRAVPGFVYDLASQWSGAYISMKTWIDNRGFLEIKKIK</sequence>